<keyword evidence="7" id="KW-0418">Kinase</keyword>
<dbReference type="Pfam" id="PF03610">
    <property type="entry name" value="EIIA-man"/>
    <property type="match status" value="1"/>
</dbReference>
<dbReference type="Proteomes" id="UP000192900">
    <property type="component" value="Chromosome"/>
</dbReference>
<evidence type="ECO:0000256" key="2">
    <source>
        <dbReference type="ARBA" id="ARBA00022448"/>
    </source>
</evidence>
<sequence length="140" mass="15477">MKRHYIFASHGSFAAGIRQSVELILGEQPHLHVLCAYVDENDDLTCQVDSLMAAFTPQDELIVITDIFAGSVNNEFIRYLHRPNFHLLAGLNLPLVIEMLIASPDEPAIALINEALSNARAGMQYCNQTISSASCVDKDF</sequence>
<dbReference type="InterPro" id="IPR051471">
    <property type="entry name" value="Bacterial_PTS_sugar_comp"/>
</dbReference>
<dbReference type="GO" id="GO:0016301">
    <property type="term" value="F:kinase activity"/>
    <property type="evidence" value="ECO:0007669"/>
    <property type="project" value="UniProtKB-KW"/>
</dbReference>
<dbReference type="GO" id="GO:0005737">
    <property type="term" value="C:cytoplasm"/>
    <property type="evidence" value="ECO:0007669"/>
    <property type="project" value="UniProtKB-SubCell"/>
</dbReference>
<gene>
    <name evidence="9" type="ORF">B1H58_04345</name>
</gene>
<feature type="domain" description="PTS EIIA type-4" evidence="8">
    <location>
        <begin position="2"/>
        <end position="123"/>
    </location>
</feature>
<evidence type="ECO:0000256" key="6">
    <source>
        <dbReference type="ARBA" id="ARBA00022683"/>
    </source>
</evidence>
<dbReference type="GO" id="GO:0016020">
    <property type="term" value="C:membrane"/>
    <property type="evidence" value="ECO:0007669"/>
    <property type="project" value="InterPro"/>
</dbReference>
<dbReference type="InterPro" id="IPR036662">
    <property type="entry name" value="PTS_EIIA_man-typ_sf"/>
</dbReference>
<dbReference type="OrthoDB" id="9794368at2"/>
<evidence type="ECO:0000256" key="3">
    <source>
        <dbReference type="ARBA" id="ARBA00022490"/>
    </source>
</evidence>
<dbReference type="STRING" id="1891675.B1H58_04345"/>
<dbReference type="KEGG" id="palh:B1H58_04345"/>
<dbReference type="Gene3D" id="3.40.50.510">
    <property type="entry name" value="Phosphotransferase system, mannose-type IIA component"/>
    <property type="match status" value="1"/>
</dbReference>
<dbReference type="AlphaFoldDB" id="A0A1W6B2J6"/>
<dbReference type="PANTHER" id="PTHR33799:SF1">
    <property type="entry name" value="PTS SYSTEM MANNOSE-SPECIFIC EIIAB COMPONENT-RELATED"/>
    <property type="match status" value="1"/>
</dbReference>
<accession>A0A1W6B2J6</accession>
<keyword evidence="2" id="KW-0813">Transport</keyword>
<dbReference type="EMBL" id="CP019706">
    <property type="protein sequence ID" value="ARJ41315.1"/>
    <property type="molecule type" value="Genomic_DNA"/>
</dbReference>
<comment type="subcellular location">
    <subcellularLocation>
        <location evidence="1">Cytoplasm</location>
    </subcellularLocation>
</comment>
<evidence type="ECO:0000256" key="7">
    <source>
        <dbReference type="ARBA" id="ARBA00022777"/>
    </source>
</evidence>
<dbReference type="PANTHER" id="PTHR33799">
    <property type="entry name" value="PTS PERMEASE-RELATED-RELATED"/>
    <property type="match status" value="1"/>
</dbReference>
<evidence type="ECO:0000259" key="8">
    <source>
        <dbReference type="PROSITE" id="PS51096"/>
    </source>
</evidence>
<evidence type="ECO:0000313" key="9">
    <source>
        <dbReference type="EMBL" id="ARJ41315.1"/>
    </source>
</evidence>
<keyword evidence="3" id="KW-0963">Cytoplasm</keyword>
<evidence type="ECO:0000256" key="5">
    <source>
        <dbReference type="ARBA" id="ARBA00022679"/>
    </source>
</evidence>
<name>A0A1W6B2J6_9GAMM</name>
<dbReference type="InterPro" id="IPR004701">
    <property type="entry name" value="PTS_EIIA_man-typ"/>
</dbReference>
<dbReference type="RefSeq" id="WP_085068155.1">
    <property type="nucleotide sequence ID" value="NZ_CP019706.1"/>
</dbReference>
<dbReference type="SUPFAM" id="SSF53062">
    <property type="entry name" value="PTS system fructose IIA component-like"/>
    <property type="match status" value="1"/>
</dbReference>
<organism evidence="9 10">
    <name type="scientific">Pantoea alhagi</name>
    <dbReference type="NCBI Taxonomy" id="1891675"/>
    <lineage>
        <taxon>Bacteria</taxon>
        <taxon>Pseudomonadati</taxon>
        <taxon>Pseudomonadota</taxon>
        <taxon>Gammaproteobacteria</taxon>
        <taxon>Enterobacterales</taxon>
        <taxon>Erwiniaceae</taxon>
        <taxon>Pantoea</taxon>
    </lineage>
</organism>
<evidence type="ECO:0000313" key="10">
    <source>
        <dbReference type="Proteomes" id="UP000192900"/>
    </source>
</evidence>
<keyword evidence="5" id="KW-0808">Transferase</keyword>
<dbReference type="PROSITE" id="PS51096">
    <property type="entry name" value="PTS_EIIA_TYPE_4"/>
    <property type="match status" value="1"/>
</dbReference>
<dbReference type="CDD" id="cd00006">
    <property type="entry name" value="PTS_IIA_man"/>
    <property type="match status" value="1"/>
</dbReference>
<keyword evidence="4 9" id="KW-0762">Sugar transport</keyword>
<reference evidence="9 10" key="1">
    <citation type="submission" date="2017-02" db="EMBL/GenBank/DDBJ databases">
        <title>Complete genome sequence of the drought resistance-promoting endophyte Pantoea alhagi LTYR-11Z.</title>
        <authorList>
            <person name="Zhang L."/>
        </authorList>
    </citation>
    <scope>NUCLEOTIDE SEQUENCE [LARGE SCALE GENOMIC DNA]</scope>
    <source>
        <strain evidence="9 10">LTYR-11Z</strain>
    </source>
</reference>
<keyword evidence="10" id="KW-1185">Reference proteome</keyword>
<dbReference type="GO" id="GO:0009401">
    <property type="term" value="P:phosphoenolpyruvate-dependent sugar phosphotransferase system"/>
    <property type="evidence" value="ECO:0007669"/>
    <property type="project" value="UniProtKB-KW"/>
</dbReference>
<protein>
    <submittedName>
        <fullName evidence="9">PTS sugar transporter</fullName>
    </submittedName>
</protein>
<evidence type="ECO:0000256" key="4">
    <source>
        <dbReference type="ARBA" id="ARBA00022597"/>
    </source>
</evidence>
<evidence type="ECO:0000256" key="1">
    <source>
        <dbReference type="ARBA" id="ARBA00004496"/>
    </source>
</evidence>
<dbReference type="InterPro" id="IPR033887">
    <property type="entry name" value="PTS_IIA_man"/>
</dbReference>
<proteinExistence type="predicted"/>
<keyword evidence="6" id="KW-0598">Phosphotransferase system</keyword>